<keyword evidence="4" id="KW-1185">Reference proteome</keyword>
<accession>A0A329M788</accession>
<dbReference type="Proteomes" id="UP000250369">
    <property type="component" value="Unassembled WGS sequence"/>
</dbReference>
<evidence type="ECO:0000313" key="4">
    <source>
        <dbReference type="Proteomes" id="UP000250369"/>
    </source>
</evidence>
<organism evidence="3 4">
    <name type="scientific">Paenibacillus contaminans</name>
    <dbReference type="NCBI Taxonomy" id="450362"/>
    <lineage>
        <taxon>Bacteria</taxon>
        <taxon>Bacillati</taxon>
        <taxon>Bacillota</taxon>
        <taxon>Bacilli</taxon>
        <taxon>Bacillales</taxon>
        <taxon>Paenibacillaceae</taxon>
        <taxon>Paenibacillus</taxon>
    </lineage>
</organism>
<dbReference type="Gene3D" id="3.30.530.20">
    <property type="match status" value="1"/>
</dbReference>
<evidence type="ECO:0000313" key="3">
    <source>
        <dbReference type="EMBL" id="RAV15598.1"/>
    </source>
</evidence>
<sequence length="147" mass="17016">MEQLTVVRTIWIQASRERVWAAVTEAEQLSRWYSPGSPWEIPSLKVEAVVLFHHSPNRYHSGMEVVTLRATIETVDPLHRFAVRWEYEESDVDMVTTFILTEENGGTKVTITETGYETQQQLKQTEEGYGMSLENLKAHMEGRELPY</sequence>
<evidence type="ECO:0000259" key="2">
    <source>
        <dbReference type="Pfam" id="PF08327"/>
    </source>
</evidence>
<dbReference type="InterPro" id="IPR013538">
    <property type="entry name" value="ASHA1/2-like_C"/>
</dbReference>
<proteinExistence type="inferred from homology"/>
<dbReference type="SUPFAM" id="SSF55961">
    <property type="entry name" value="Bet v1-like"/>
    <property type="match status" value="1"/>
</dbReference>
<dbReference type="Pfam" id="PF08327">
    <property type="entry name" value="AHSA1"/>
    <property type="match status" value="1"/>
</dbReference>
<reference evidence="3 4" key="1">
    <citation type="journal article" date="2009" name="Int. J. Syst. Evol. Microbiol.">
        <title>Paenibacillus contaminans sp. nov., isolated from a contaminated laboratory plate.</title>
        <authorList>
            <person name="Chou J.H."/>
            <person name="Lee J.H."/>
            <person name="Lin M.C."/>
            <person name="Chang P.S."/>
            <person name="Arun A.B."/>
            <person name="Young C.C."/>
            <person name="Chen W.M."/>
        </authorList>
    </citation>
    <scope>NUCLEOTIDE SEQUENCE [LARGE SCALE GENOMIC DNA]</scope>
    <source>
        <strain evidence="3 4">CKOBP-6</strain>
    </source>
</reference>
<dbReference type="OrthoDB" id="2734459at2"/>
<protein>
    <recommendedName>
        <fullName evidence="2">Activator of Hsp90 ATPase homologue 1/2-like C-terminal domain-containing protein</fullName>
    </recommendedName>
</protein>
<dbReference type="EMBL" id="QMFB01000023">
    <property type="protein sequence ID" value="RAV15598.1"/>
    <property type="molecule type" value="Genomic_DNA"/>
</dbReference>
<evidence type="ECO:0000256" key="1">
    <source>
        <dbReference type="ARBA" id="ARBA00006817"/>
    </source>
</evidence>
<dbReference type="RefSeq" id="WP_113034716.1">
    <property type="nucleotide sequence ID" value="NZ_QMFB01000023.1"/>
</dbReference>
<dbReference type="AlphaFoldDB" id="A0A329M788"/>
<feature type="domain" description="Activator of Hsp90 ATPase homologue 1/2-like C-terminal" evidence="2">
    <location>
        <begin position="14"/>
        <end position="141"/>
    </location>
</feature>
<dbReference type="InterPro" id="IPR023393">
    <property type="entry name" value="START-like_dom_sf"/>
</dbReference>
<comment type="similarity">
    <text evidence="1">Belongs to the AHA1 family.</text>
</comment>
<name>A0A329M788_9BACL</name>
<gene>
    <name evidence="3" type="ORF">DQG23_29935</name>
</gene>
<comment type="caution">
    <text evidence="3">The sequence shown here is derived from an EMBL/GenBank/DDBJ whole genome shotgun (WGS) entry which is preliminary data.</text>
</comment>